<dbReference type="AlphaFoldDB" id="A0A1C7MGZ2"/>
<protein>
    <submittedName>
        <fullName evidence="2">Uncharacterized protein</fullName>
    </submittedName>
</protein>
<feature type="compositionally biased region" description="Acidic residues" evidence="1">
    <location>
        <begin position="39"/>
        <end position="60"/>
    </location>
</feature>
<name>A0A1C7MGZ2_GRIFR</name>
<feature type="region of interest" description="Disordered" evidence="1">
    <location>
        <begin position="1"/>
        <end position="126"/>
    </location>
</feature>
<evidence type="ECO:0000313" key="3">
    <source>
        <dbReference type="Proteomes" id="UP000092993"/>
    </source>
</evidence>
<accession>A0A1C7MGZ2</accession>
<organism evidence="2 3">
    <name type="scientific">Grifola frondosa</name>
    <name type="common">Maitake</name>
    <name type="synonym">Polyporus frondosus</name>
    <dbReference type="NCBI Taxonomy" id="5627"/>
    <lineage>
        <taxon>Eukaryota</taxon>
        <taxon>Fungi</taxon>
        <taxon>Dikarya</taxon>
        <taxon>Basidiomycota</taxon>
        <taxon>Agaricomycotina</taxon>
        <taxon>Agaricomycetes</taxon>
        <taxon>Polyporales</taxon>
        <taxon>Grifolaceae</taxon>
        <taxon>Grifola</taxon>
    </lineage>
</organism>
<feature type="compositionally biased region" description="Basic residues" evidence="1">
    <location>
        <begin position="12"/>
        <end position="21"/>
    </location>
</feature>
<dbReference type="Proteomes" id="UP000092993">
    <property type="component" value="Unassembled WGS sequence"/>
</dbReference>
<sequence length="126" mass="14021">MSDVEDSSAPRRSQRDKKKATHFVSVNSTLLKRKRSDATTDDDAQSELSDEVHNDEDQEVEEYRAPKPQDKSPVKPKRKAKAAPSIKKPRATKVPSEKNPAAKVSAPRPRKNTARKGKQAIADGEF</sequence>
<dbReference type="EMBL" id="LUGG01000003">
    <property type="protein sequence ID" value="OBZ76098.1"/>
    <property type="molecule type" value="Genomic_DNA"/>
</dbReference>
<feature type="compositionally biased region" description="Basic residues" evidence="1">
    <location>
        <begin position="74"/>
        <end position="91"/>
    </location>
</feature>
<evidence type="ECO:0000256" key="1">
    <source>
        <dbReference type="SAM" id="MobiDB-lite"/>
    </source>
</evidence>
<reference evidence="2 3" key="1">
    <citation type="submission" date="2016-03" db="EMBL/GenBank/DDBJ databases">
        <title>Whole genome sequencing of Grifola frondosa 9006-11.</title>
        <authorList>
            <person name="Min B."/>
            <person name="Park H."/>
            <person name="Kim J.-G."/>
            <person name="Cho H."/>
            <person name="Oh Y.-L."/>
            <person name="Kong W.-S."/>
            <person name="Choi I.-G."/>
        </authorList>
    </citation>
    <scope>NUCLEOTIDE SEQUENCE [LARGE SCALE GENOMIC DNA]</scope>
    <source>
        <strain evidence="2 3">9006-11</strain>
    </source>
</reference>
<feature type="compositionally biased region" description="Basic residues" evidence="1">
    <location>
        <begin position="108"/>
        <end position="118"/>
    </location>
</feature>
<keyword evidence="3" id="KW-1185">Reference proteome</keyword>
<evidence type="ECO:0000313" key="2">
    <source>
        <dbReference type="EMBL" id="OBZ76098.1"/>
    </source>
</evidence>
<proteinExistence type="predicted"/>
<feature type="compositionally biased region" description="Basic and acidic residues" evidence="1">
    <location>
        <begin position="61"/>
        <end position="73"/>
    </location>
</feature>
<dbReference type="STRING" id="5627.A0A1C7MGZ2"/>
<comment type="caution">
    <text evidence="2">The sequence shown here is derived from an EMBL/GenBank/DDBJ whole genome shotgun (WGS) entry which is preliminary data.</text>
</comment>
<gene>
    <name evidence="2" type="ORF">A0H81_03251</name>
</gene>